<feature type="transmembrane region" description="Helical" evidence="6">
    <location>
        <begin position="137"/>
        <end position="159"/>
    </location>
</feature>
<name>A0ABP7BUS1_9MICC</name>
<dbReference type="PROSITE" id="PS50850">
    <property type="entry name" value="MFS"/>
    <property type="match status" value="1"/>
</dbReference>
<feature type="transmembrane region" description="Helical" evidence="6">
    <location>
        <begin position="52"/>
        <end position="68"/>
    </location>
</feature>
<dbReference type="PANTHER" id="PTHR42718:SF9">
    <property type="entry name" value="MAJOR FACILITATOR SUPERFAMILY MULTIDRUG TRANSPORTER MFSC"/>
    <property type="match status" value="1"/>
</dbReference>
<keyword evidence="3 6" id="KW-0812">Transmembrane</keyword>
<dbReference type="RefSeq" id="WP_345148104.1">
    <property type="nucleotide sequence ID" value="NZ_BAABEO010000006.1"/>
</dbReference>
<gene>
    <name evidence="8" type="ORF">GCM10023081_04200</name>
</gene>
<evidence type="ECO:0000256" key="4">
    <source>
        <dbReference type="ARBA" id="ARBA00022989"/>
    </source>
</evidence>
<dbReference type="InterPro" id="IPR020846">
    <property type="entry name" value="MFS_dom"/>
</dbReference>
<keyword evidence="4 6" id="KW-1133">Transmembrane helix</keyword>
<feature type="transmembrane region" description="Helical" evidence="6">
    <location>
        <begin position="296"/>
        <end position="325"/>
    </location>
</feature>
<dbReference type="InterPro" id="IPR036259">
    <property type="entry name" value="MFS_trans_sf"/>
</dbReference>
<feature type="transmembrane region" description="Helical" evidence="6">
    <location>
        <begin position="198"/>
        <end position="217"/>
    </location>
</feature>
<sequence length="482" mass="49138">MSTIASRRTSAGAAVGFLVVMEFGSGILQGWLSPLFTSIGEQYGASAASLNWVSAAYLLATVLVVPLLSKLGDIYGHKRLLLIATIVVAAASILVAFAPNYGVFLAARAIQAPLAVFLPLEFAIVHQRDPENAGRSIGRLVGALTLGAAAGGLLSGAVLDATGSLTATLLVPALFMVLCIPGVAIFVKETTLRRHDRVDYLGALLLGTGLVAFLGGVSNMKSWPAGLTAATVLGGLALLVAWVVSARRLAHPLIDLRVLTHGGIGLPIVVAFLYGAQMFGSQTPISVYLRSDATALGYGFGASATTAGLTLSLLAVAAFVGATLSDRVARLLTGPRAVALGGAVSAIGYALMILAPGTLTTFTIWMVFSGLGAGVVIGALPTIVVSRAEPDAVGIASGLYNTARTAAGAVAGALFALLMAAFAMPNGSGASISTEFSFHVVWWICTGLCLLFAVLALLIRPRSDATAAPDTARTAADPEPAR</sequence>
<comment type="caution">
    <text evidence="8">The sequence shown here is derived from an EMBL/GenBank/DDBJ whole genome shotgun (WGS) entry which is preliminary data.</text>
</comment>
<dbReference type="Gene3D" id="1.20.1250.20">
    <property type="entry name" value="MFS general substrate transporter like domains"/>
    <property type="match status" value="2"/>
</dbReference>
<evidence type="ECO:0000313" key="9">
    <source>
        <dbReference type="Proteomes" id="UP001500752"/>
    </source>
</evidence>
<comment type="subcellular location">
    <subcellularLocation>
        <location evidence="1">Cell membrane</location>
        <topology evidence="1">Multi-pass membrane protein</topology>
    </subcellularLocation>
</comment>
<organism evidence="8 9">
    <name type="scientific">Arthrobacter ginkgonis</name>
    <dbReference type="NCBI Taxonomy" id="1630594"/>
    <lineage>
        <taxon>Bacteria</taxon>
        <taxon>Bacillati</taxon>
        <taxon>Actinomycetota</taxon>
        <taxon>Actinomycetes</taxon>
        <taxon>Micrococcales</taxon>
        <taxon>Micrococcaceae</taxon>
        <taxon>Arthrobacter</taxon>
    </lineage>
</organism>
<proteinExistence type="predicted"/>
<reference evidence="9" key="1">
    <citation type="journal article" date="2019" name="Int. J. Syst. Evol. Microbiol.">
        <title>The Global Catalogue of Microorganisms (GCM) 10K type strain sequencing project: providing services to taxonomists for standard genome sequencing and annotation.</title>
        <authorList>
            <consortium name="The Broad Institute Genomics Platform"/>
            <consortium name="The Broad Institute Genome Sequencing Center for Infectious Disease"/>
            <person name="Wu L."/>
            <person name="Ma J."/>
        </authorList>
    </citation>
    <scope>NUCLEOTIDE SEQUENCE [LARGE SCALE GENOMIC DNA]</scope>
    <source>
        <strain evidence="9">JCM 30742</strain>
    </source>
</reference>
<accession>A0ABP7BUS1</accession>
<dbReference type="Pfam" id="PF07690">
    <property type="entry name" value="MFS_1"/>
    <property type="match status" value="1"/>
</dbReference>
<feature type="transmembrane region" description="Helical" evidence="6">
    <location>
        <begin position="12"/>
        <end position="32"/>
    </location>
</feature>
<evidence type="ECO:0000256" key="6">
    <source>
        <dbReference type="SAM" id="Phobius"/>
    </source>
</evidence>
<evidence type="ECO:0000313" key="8">
    <source>
        <dbReference type="EMBL" id="GAA3668890.1"/>
    </source>
</evidence>
<feature type="transmembrane region" description="Helical" evidence="6">
    <location>
        <begin position="80"/>
        <end position="99"/>
    </location>
</feature>
<evidence type="ECO:0000256" key="2">
    <source>
        <dbReference type="ARBA" id="ARBA00022448"/>
    </source>
</evidence>
<feature type="transmembrane region" description="Helical" evidence="6">
    <location>
        <begin position="256"/>
        <end position="276"/>
    </location>
</feature>
<feature type="transmembrane region" description="Helical" evidence="6">
    <location>
        <begin position="436"/>
        <end position="459"/>
    </location>
</feature>
<feature type="transmembrane region" description="Helical" evidence="6">
    <location>
        <begin position="337"/>
        <end position="356"/>
    </location>
</feature>
<feature type="transmembrane region" description="Helical" evidence="6">
    <location>
        <begin position="105"/>
        <end position="125"/>
    </location>
</feature>
<feature type="transmembrane region" description="Helical" evidence="6">
    <location>
        <begin position="165"/>
        <end position="186"/>
    </location>
</feature>
<evidence type="ECO:0000256" key="3">
    <source>
        <dbReference type="ARBA" id="ARBA00022692"/>
    </source>
</evidence>
<keyword evidence="5 6" id="KW-0472">Membrane</keyword>
<feature type="transmembrane region" description="Helical" evidence="6">
    <location>
        <begin position="362"/>
        <end position="385"/>
    </location>
</feature>
<keyword evidence="2" id="KW-0813">Transport</keyword>
<dbReference type="InterPro" id="IPR011701">
    <property type="entry name" value="MFS"/>
</dbReference>
<feature type="domain" description="Major facilitator superfamily (MFS) profile" evidence="7">
    <location>
        <begin position="14"/>
        <end position="464"/>
    </location>
</feature>
<dbReference type="Proteomes" id="UP001500752">
    <property type="component" value="Unassembled WGS sequence"/>
</dbReference>
<evidence type="ECO:0000256" key="5">
    <source>
        <dbReference type="ARBA" id="ARBA00023136"/>
    </source>
</evidence>
<protein>
    <submittedName>
        <fullName evidence="8">MFS transporter</fullName>
    </submittedName>
</protein>
<evidence type="ECO:0000256" key="1">
    <source>
        <dbReference type="ARBA" id="ARBA00004651"/>
    </source>
</evidence>
<dbReference type="EMBL" id="BAABEO010000006">
    <property type="protein sequence ID" value="GAA3668890.1"/>
    <property type="molecule type" value="Genomic_DNA"/>
</dbReference>
<dbReference type="PANTHER" id="PTHR42718">
    <property type="entry name" value="MAJOR FACILITATOR SUPERFAMILY MULTIDRUG TRANSPORTER MFSC"/>
    <property type="match status" value="1"/>
</dbReference>
<feature type="transmembrane region" description="Helical" evidence="6">
    <location>
        <begin position="223"/>
        <end position="244"/>
    </location>
</feature>
<feature type="transmembrane region" description="Helical" evidence="6">
    <location>
        <begin position="406"/>
        <end position="424"/>
    </location>
</feature>
<dbReference type="SUPFAM" id="SSF103473">
    <property type="entry name" value="MFS general substrate transporter"/>
    <property type="match status" value="1"/>
</dbReference>
<keyword evidence="9" id="KW-1185">Reference proteome</keyword>
<evidence type="ECO:0000259" key="7">
    <source>
        <dbReference type="PROSITE" id="PS50850"/>
    </source>
</evidence>